<name>A0A6A6YWU1_9PEZI</name>
<evidence type="ECO:0000313" key="4">
    <source>
        <dbReference type="RefSeq" id="XP_033579953.1"/>
    </source>
</evidence>
<dbReference type="GeneID" id="54466057"/>
<sequence>MRVVSSKQQHEARRSKHGTAPCAIEPTAAVRAHSSTGRAAREQQARAGGRTAPGSAATVATAERRRRAMRAAGGGGCEAGWMAESSREAGGEKRCGRGALTRMTKQSRNASETYEHPGISGKNNSGNAREDTRESRNGKDAVG</sequence>
<reference evidence="4" key="2">
    <citation type="submission" date="2020-04" db="EMBL/GenBank/DDBJ databases">
        <authorList>
            <consortium name="NCBI Genome Project"/>
        </authorList>
    </citation>
    <scope>NUCLEOTIDE SEQUENCE</scope>
    <source>
        <strain evidence="4">CBS 304.34</strain>
    </source>
</reference>
<feature type="compositionally biased region" description="Basic and acidic residues" evidence="1">
    <location>
        <begin position="85"/>
        <end position="95"/>
    </location>
</feature>
<dbReference type="AlphaFoldDB" id="A0A6A6YWU1"/>
<organism evidence="2">
    <name type="scientific">Mytilinidion resinicola</name>
    <dbReference type="NCBI Taxonomy" id="574789"/>
    <lineage>
        <taxon>Eukaryota</taxon>
        <taxon>Fungi</taxon>
        <taxon>Dikarya</taxon>
        <taxon>Ascomycota</taxon>
        <taxon>Pezizomycotina</taxon>
        <taxon>Dothideomycetes</taxon>
        <taxon>Pleosporomycetidae</taxon>
        <taxon>Mytilinidiales</taxon>
        <taxon>Mytilinidiaceae</taxon>
        <taxon>Mytilinidion</taxon>
    </lineage>
</organism>
<evidence type="ECO:0000256" key="1">
    <source>
        <dbReference type="SAM" id="MobiDB-lite"/>
    </source>
</evidence>
<dbReference type="EMBL" id="MU003696">
    <property type="protein sequence ID" value="KAF2812989.1"/>
    <property type="molecule type" value="Genomic_DNA"/>
</dbReference>
<evidence type="ECO:0000313" key="2">
    <source>
        <dbReference type="EMBL" id="KAF2812989.1"/>
    </source>
</evidence>
<reference evidence="2 4" key="1">
    <citation type="journal article" date="2020" name="Stud. Mycol.">
        <title>101 Dothideomycetes genomes: a test case for predicting lifestyles and emergence of pathogens.</title>
        <authorList>
            <person name="Haridas S."/>
            <person name="Albert R."/>
            <person name="Binder M."/>
            <person name="Bloem J."/>
            <person name="Labutti K."/>
            <person name="Salamov A."/>
            <person name="Andreopoulos B."/>
            <person name="Baker S."/>
            <person name="Barry K."/>
            <person name="Bills G."/>
            <person name="Bluhm B."/>
            <person name="Cannon C."/>
            <person name="Castanera R."/>
            <person name="Culley D."/>
            <person name="Daum C."/>
            <person name="Ezra D."/>
            <person name="Gonzalez J."/>
            <person name="Henrissat B."/>
            <person name="Kuo A."/>
            <person name="Liang C."/>
            <person name="Lipzen A."/>
            <person name="Lutzoni F."/>
            <person name="Magnuson J."/>
            <person name="Mondo S."/>
            <person name="Nolan M."/>
            <person name="Ohm R."/>
            <person name="Pangilinan J."/>
            <person name="Park H.-J."/>
            <person name="Ramirez L."/>
            <person name="Alfaro M."/>
            <person name="Sun H."/>
            <person name="Tritt A."/>
            <person name="Yoshinaga Y."/>
            <person name="Zwiers L.-H."/>
            <person name="Turgeon B."/>
            <person name="Goodwin S."/>
            <person name="Spatafora J."/>
            <person name="Crous P."/>
            <person name="Grigoriev I."/>
        </authorList>
    </citation>
    <scope>NUCLEOTIDE SEQUENCE</scope>
    <source>
        <strain evidence="2 4">CBS 304.34</strain>
    </source>
</reference>
<evidence type="ECO:0000313" key="3">
    <source>
        <dbReference type="Proteomes" id="UP000504636"/>
    </source>
</evidence>
<dbReference type="RefSeq" id="XP_033579953.1">
    <property type="nucleotide sequence ID" value="XM_033725164.1"/>
</dbReference>
<feature type="compositionally biased region" description="Low complexity" evidence="1">
    <location>
        <begin position="45"/>
        <end position="61"/>
    </location>
</feature>
<accession>A0A6A6YWU1</accession>
<keyword evidence="3" id="KW-1185">Reference proteome</keyword>
<dbReference type="Proteomes" id="UP000504636">
    <property type="component" value="Unplaced"/>
</dbReference>
<proteinExistence type="predicted"/>
<feature type="region of interest" description="Disordered" evidence="1">
    <location>
        <begin position="1"/>
        <end position="143"/>
    </location>
</feature>
<feature type="compositionally biased region" description="Polar residues" evidence="1">
    <location>
        <begin position="103"/>
        <end position="112"/>
    </location>
</feature>
<protein>
    <submittedName>
        <fullName evidence="2 4">Uncharacterized protein</fullName>
    </submittedName>
</protein>
<gene>
    <name evidence="2 4" type="ORF">BDZ99DRAFT_517280</name>
</gene>
<reference evidence="4" key="3">
    <citation type="submission" date="2025-04" db="UniProtKB">
        <authorList>
            <consortium name="RefSeq"/>
        </authorList>
    </citation>
    <scope>IDENTIFICATION</scope>
    <source>
        <strain evidence="4">CBS 304.34</strain>
    </source>
</reference>
<feature type="compositionally biased region" description="Basic and acidic residues" evidence="1">
    <location>
        <begin position="128"/>
        <end position="143"/>
    </location>
</feature>